<evidence type="ECO:0000259" key="1">
    <source>
        <dbReference type="SMART" id="SM00460"/>
    </source>
</evidence>
<dbReference type="Pfam" id="PF01841">
    <property type="entry name" value="Transglut_core"/>
    <property type="match status" value="1"/>
</dbReference>
<dbReference type="InterPro" id="IPR038765">
    <property type="entry name" value="Papain-like_cys_pep_sf"/>
</dbReference>
<dbReference type="InterPro" id="IPR002931">
    <property type="entry name" value="Transglutaminase-like"/>
</dbReference>
<dbReference type="Proteomes" id="UP000000784">
    <property type="component" value="Chromosome"/>
</dbReference>
<evidence type="ECO:0000313" key="3">
    <source>
        <dbReference type="Proteomes" id="UP000000784"/>
    </source>
</evidence>
<dbReference type="SMART" id="SM00460">
    <property type="entry name" value="TGc"/>
    <property type="match status" value="1"/>
</dbReference>
<dbReference type="Gene3D" id="3.10.620.30">
    <property type="match status" value="1"/>
</dbReference>
<gene>
    <name evidence="2" type="ordered locus">Daci_3063</name>
</gene>
<dbReference type="PANTHER" id="PTHR33490:SF12">
    <property type="entry name" value="BLL5557 PROTEIN"/>
    <property type="match status" value="1"/>
</dbReference>
<dbReference type="SUPFAM" id="SSF54001">
    <property type="entry name" value="Cysteine proteinases"/>
    <property type="match status" value="1"/>
</dbReference>
<dbReference type="Pfam" id="PF21295">
    <property type="entry name" value="Bact_transglu_N_2"/>
    <property type="match status" value="1"/>
</dbReference>
<dbReference type="AlphaFoldDB" id="A9C265"/>
<dbReference type="Gene3D" id="2.60.40.2250">
    <property type="match status" value="1"/>
</dbReference>
<accession>A9C265</accession>
<dbReference type="PANTHER" id="PTHR33490">
    <property type="entry name" value="BLR5614 PROTEIN-RELATED"/>
    <property type="match status" value="1"/>
</dbReference>
<evidence type="ECO:0000313" key="2">
    <source>
        <dbReference type="EMBL" id="ABX35701.1"/>
    </source>
</evidence>
<sequence length="367" mass="39877">MLAEFAPQAGLLPGARAVPAKHYRLFSRGLRPAGVAARTMVPIRHTNQGQTMANAAIRLQIQVDLAYDIRDPAGADFVFNIHAAHTSHQTVENERLVLSQPVEPDIATEPATSTRFMRLHANPGPLHLTYKATVCIAHHREDPAALGEVPVRCIPLEVLPYIYPSRYCQSDRLMQLAFRNFGQLAPGYSRVLAIQQWVQELVTFASATSNSSTSAVDTLVEQVGVCRDFTHLMIALCRALNIPARIATGTDYGADPALGPPDFHAYVEAYLGDRWYLFDASGTAIPMGFMRFGTGRDAADVAFATIFGNVVAMAPMIQTQALEDEHSQLPRLCSEALSTTAPSPAVLSGCASFGSTADRRSFRQLPA</sequence>
<proteinExistence type="predicted"/>
<keyword evidence="3" id="KW-1185">Reference proteome</keyword>
<dbReference type="KEGG" id="dac:Daci_3063"/>
<feature type="domain" description="Transglutaminase-like" evidence="1">
    <location>
        <begin position="218"/>
        <end position="282"/>
    </location>
</feature>
<protein>
    <submittedName>
        <fullName evidence="2">Transglutaminase domain protein</fullName>
    </submittedName>
</protein>
<dbReference type="InterPro" id="IPR048930">
    <property type="entry name" value="Bact_transglu_N_2"/>
</dbReference>
<reference evidence="3" key="2">
    <citation type="submission" date="2007-11" db="EMBL/GenBank/DDBJ databases">
        <title>Complete sequence of Delftia acidovorans DSM 14801 / SPH-1.</title>
        <authorList>
            <person name="Copeland A."/>
            <person name="Lucas S."/>
            <person name="Lapidus A."/>
            <person name="Barry K."/>
            <person name="Glavina del Rio T."/>
            <person name="Dalin E."/>
            <person name="Tice H."/>
            <person name="Pitluck S."/>
            <person name="Lowry S."/>
            <person name="Clum A."/>
            <person name="Schmutz J."/>
            <person name="Larimer F."/>
            <person name="Land M."/>
            <person name="Hauser L."/>
            <person name="Kyrpides N."/>
            <person name="Kim E."/>
            <person name="Schleheck D."/>
            <person name="Richardson P."/>
        </authorList>
    </citation>
    <scope>NUCLEOTIDE SEQUENCE [LARGE SCALE GENOMIC DNA]</scope>
    <source>
        <strain evidence="3">DSM 14801 / SPH-1</strain>
    </source>
</reference>
<dbReference type="eggNOG" id="COG1305">
    <property type="taxonomic scope" value="Bacteria"/>
</dbReference>
<name>A9C265_DELAS</name>
<dbReference type="HOGENOM" id="CLU_064253_1_0_4"/>
<reference evidence="2 3" key="1">
    <citation type="journal article" date="2004" name="Appl. Environ. Microbiol.">
        <title>Mineralization of individual congeners of linear alkylbenzenesulfonate by defined pairs of heterotrophic bacteria.</title>
        <authorList>
            <person name="Schleheck D."/>
            <person name="Knepper T.P."/>
            <person name="Fischer K."/>
            <person name="Cook A.M."/>
        </authorList>
    </citation>
    <scope>NUCLEOTIDE SEQUENCE [LARGE SCALE GENOMIC DNA]</scope>
    <source>
        <strain evidence="3">DSM 14801 / SPH-1</strain>
    </source>
</reference>
<dbReference type="EMBL" id="CP000884">
    <property type="protein sequence ID" value="ABX35701.1"/>
    <property type="molecule type" value="Genomic_DNA"/>
</dbReference>
<organism evidence="2 3">
    <name type="scientific">Delftia acidovorans (strain DSM 14801 / SPH-1)</name>
    <dbReference type="NCBI Taxonomy" id="398578"/>
    <lineage>
        <taxon>Bacteria</taxon>
        <taxon>Pseudomonadati</taxon>
        <taxon>Pseudomonadota</taxon>
        <taxon>Betaproteobacteria</taxon>
        <taxon>Burkholderiales</taxon>
        <taxon>Comamonadaceae</taxon>
        <taxon>Delftia</taxon>
    </lineage>
</organism>
<dbReference type="STRING" id="398578.Daci_3063"/>